<dbReference type="SUPFAM" id="SSF51735">
    <property type="entry name" value="NAD(P)-binding Rossmann-fold domains"/>
    <property type="match status" value="1"/>
</dbReference>
<feature type="non-terminal residue" evidence="2">
    <location>
        <position position="1"/>
    </location>
</feature>
<organism evidence="2">
    <name type="scientific">marine metagenome</name>
    <dbReference type="NCBI Taxonomy" id="408172"/>
    <lineage>
        <taxon>unclassified sequences</taxon>
        <taxon>metagenomes</taxon>
        <taxon>ecological metagenomes</taxon>
    </lineage>
</organism>
<gene>
    <name evidence="2" type="ORF">METZ01_LOCUS281908</name>
</gene>
<accession>A0A382KW89</accession>
<proteinExistence type="predicted"/>
<dbReference type="Pfam" id="PF13561">
    <property type="entry name" value="adh_short_C2"/>
    <property type="match status" value="1"/>
</dbReference>
<evidence type="ECO:0000256" key="1">
    <source>
        <dbReference type="SAM" id="MobiDB-lite"/>
    </source>
</evidence>
<dbReference type="InterPro" id="IPR036291">
    <property type="entry name" value="NAD(P)-bd_dom_sf"/>
</dbReference>
<evidence type="ECO:0000313" key="2">
    <source>
        <dbReference type="EMBL" id="SVC29054.1"/>
    </source>
</evidence>
<dbReference type="EMBL" id="UINC01083392">
    <property type="protein sequence ID" value="SVC29054.1"/>
    <property type="molecule type" value="Genomic_DNA"/>
</dbReference>
<feature type="region of interest" description="Disordered" evidence="1">
    <location>
        <begin position="1"/>
        <end position="44"/>
    </location>
</feature>
<name>A0A382KW89_9ZZZZ</name>
<dbReference type="InterPro" id="IPR002347">
    <property type="entry name" value="SDR_fam"/>
</dbReference>
<reference evidence="2" key="1">
    <citation type="submission" date="2018-05" db="EMBL/GenBank/DDBJ databases">
        <authorList>
            <person name="Lanie J.A."/>
            <person name="Ng W.-L."/>
            <person name="Kazmierczak K.M."/>
            <person name="Andrzejewski T.M."/>
            <person name="Davidsen T.M."/>
            <person name="Wayne K.J."/>
            <person name="Tettelin H."/>
            <person name="Glass J.I."/>
            <person name="Rusch D."/>
            <person name="Podicherti R."/>
            <person name="Tsui H.-C.T."/>
            <person name="Winkler M.E."/>
        </authorList>
    </citation>
    <scope>NUCLEOTIDE SEQUENCE</scope>
</reference>
<evidence type="ECO:0008006" key="3">
    <source>
        <dbReference type="Google" id="ProtNLM"/>
    </source>
</evidence>
<dbReference type="Gene3D" id="3.40.50.720">
    <property type="entry name" value="NAD(P)-binding Rossmann-like Domain"/>
    <property type="match status" value="1"/>
</dbReference>
<dbReference type="AlphaFoldDB" id="A0A382KW89"/>
<sequence>IRCNAILPGYMDVEHEYGTPPPEPQPDEDQPTQRFTPTYRPSTPEEIGRTVVFLCSPGANISGVALPVDGGLLAA</sequence>
<protein>
    <recommendedName>
        <fullName evidence="3">SDR family oxidoreductase</fullName>
    </recommendedName>
</protein>